<feature type="domain" description="EGF-like" evidence="12">
    <location>
        <begin position="316"/>
        <end position="356"/>
    </location>
</feature>
<keyword evidence="8" id="KW-0325">Glycoprotein</keyword>
<evidence type="ECO:0000259" key="12">
    <source>
        <dbReference type="PROSITE" id="PS50026"/>
    </source>
</evidence>
<keyword evidence="15" id="KW-1185">Reference proteome</keyword>
<reference evidence="14" key="1">
    <citation type="submission" date="2021-01" db="UniProtKB">
        <authorList>
            <consortium name="EnsemblMetazoa"/>
        </authorList>
    </citation>
    <scope>IDENTIFICATION</scope>
</reference>
<feature type="repeat" description="TSP type-3" evidence="10">
    <location>
        <begin position="771"/>
        <end position="806"/>
    </location>
</feature>
<dbReference type="InterPro" id="IPR001881">
    <property type="entry name" value="EGF-like_Ca-bd_dom"/>
</dbReference>
<dbReference type="GO" id="GO:0005576">
    <property type="term" value="C:extracellular region"/>
    <property type="evidence" value="ECO:0007669"/>
    <property type="project" value="InterPro"/>
</dbReference>
<dbReference type="FunFam" id="2.10.25.10:FF:000027">
    <property type="entry name" value="Thrombospondin 3"/>
    <property type="match status" value="2"/>
</dbReference>
<feature type="repeat" description="TSP type-3" evidence="10">
    <location>
        <begin position="612"/>
        <end position="647"/>
    </location>
</feature>
<dbReference type="PANTHER" id="PTHR10199:SF100">
    <property type="entry name" value="THROMBOSPONDIN, ISOFORM A"/>
    <property type="match status" value="1"/>
</dbReference>
<dbReference type="PROSITE" id="PS51236">
    <property type="entry name" value="TSP_CTER"/>
    <property type="match status" value="1"/>
</dbReference>
<feature type="compositionally biased region" description="Acidic residues" evidence="11">
    <location>
        <begin position="648"/>
        <end position="660"/>
    </location>
</feature>
<evidence type="ECO:0000313" key="15">
    <source>
        <dbReference type="Proteomes" id="UP000002358"/>
    </source>
</evidence>
<dbReference type="Pfam" id="PF02412">
    <property type="entry name" value="TSP_3"/>
    <property type="match status" value="5"/>
</dbReference>
<dbReference type="SMART" id="SM00179">
    <property type="entry name" value="EGF_CA"/>
    <property type="match status" value="5"/>
</dbReference>
<keyword evidence="3" id="KW-0732">Signal</keyword>
<dbReference type="FunFam" id="4.10.1080.10:FF:000001">
    <property type="entry name" value="Thrombospondin 3"/>
    <property type="match status" value="1"/>
</dbReference>
<dbReference type="FunCoup" id="A0A7M7QAD9">
    <property type="interactions" value="80"/>
</dbReference>
<dbReference type="InParanoid" id="A0A7M7QAD9"/>
<dbReference type="Proteomes" id="UP000002358">
    <property type="component" value="Chromosome 4"/>
</dbReference>
<evidence type="ECO:0000256" key="4">
    <source>
        <dbReference type="ARBA" id="ARBA00022737"/>
    </source>
</evidence>
<dbReference type="AlphaFoldDB" id="A0A7M7QAD9"/>
<evidence type="ECO:0000256" key="8">
    <source>
        <dbReference type="ARBA" id="ARBA00023180"/>
    </source>
</evidence>
<dbReference type="Gene3D" id="4.10.1080.10">
    <property type="entry name" value="TSP type-3 repeat"/>
    <property type="match status" value="2"/>
</dbReference>
<keyword evidence="5 10" id="KW-0106">Calcium</keyword>
<dbReference type="FunFam" id="4.10.1080.10:FF:000004">
    <property type="entry name" value="Cartilage oligomeric matrix protein"/>
    <property type="match status" value="1"/>
</dbReference>
<proteinExistence type="inferred from homology"/>
<accession>A0A7M7QAD9</accession>
<dbReference type="InterPro" id="IPR028974">
    <property type="entry name" value="TSP_type-3_rpt"/>
</dbReference>
<evidence type="ECO:0000256" key="9">
    <source>
        <dbReference type="PROSITE-ProRule" id="PRU00076"/>
    </source>
</evidence>
<evidence type="ECO:0000256" key="10">
    <source>
        <dbReference type="PROSITE-ProRule" id="PRU00634"/>
    </source>
</evidence>
<feature type="domain" description="TSP C-terminal" evidence="13">
    <location>
        <begin position="846"/>
        <end position="1060"/>
    </location>
</feature>
<dbReference type="InterPro" id="IPR003367">
    <property type="entry name" value="Thrombospondin_3-like_rpt"/>
</dbReference>
<dbReference type="GO" id="GO:0005509">
    <property type="term" value="F:calcium ion binding"/>
    <property type="evidence" value="ECO:0007669"/>
    <property type="project" value="UniProtKB-UniRule"/>
</dbReference>
<dbReference type="PROSITE" id="PS50026">
    <property type="entry name" value="EGF_3"/>
    <property type="match status" value="1"/>
</dbReference>
<evidence type="ECO:0000256" key="3">
    <source>
        <dbReference type="ARBA" id="ARBA00022729"/>
    </source>
</evidence>
<organism evidence="14 15">
    <name type="scientific">Nasonia vitripennis</name>
    <name type="common">Parasitic wasp</name>
    <dbReference type="NCBI Taxonomy" id="7425"/>
    <lineage>
        <taxon>Eukaryota</taxon>
        <taxon>Metazoa</taxon>
        <taxon>Ecdysozoa</taxon>
        <taxon>Arthropoda</taxon>
        <taxon>Hexapoda</taxon>
        <taxon>Insecta</taxon>
        <taxon>Pterygota</taxon>
        <taxon>Neoptera</taxon>
        <taxon>Endopterygota</taxon>
        <taxon>Hymenoptera</taxon>
        <taxon>Apocrita</taxon>
        <taxon>Proctotrupomorpha</taxon>
        <taxon>Chalcidoidea</taxon>
        <taxon>Pteromalidae</taxon>
        <taxon>Pteromalinae</taxon>
        <taxon>Nasonia</taxon>
    </lineage>
</organism>
<dbReference type="OrthoDB" id="14563at2759"/>
<feature type="region of interest" description="Disordered" evidence="11">
    <location>
        <begin position="606"/>
        <end position="661"/>
    </location>
</feature>
<evidence type="ECO:0000259" key="13">
    <source>
        <dbReference type="PROSITE" id="PS51236"/>
    </source>
</evidence>
<keyword evidence="6" id="KW-0130">Cell adhesion</keyword>
<dbReference type="Gene3D" id="2.60.120.200">
    <property type="match status" value="1"/>
</dbReference>
<comment type="caution">
    <text evidence="9">Lacks conserved residue(s) required for the propagation of feature annotation.</text>
</comment>
<dbReference type="EnsemblMetazoa" id="XM_031928523">
    <property type="protein sequence ID" value="XP_031784383"/>
    <property type="gene ID" value="LOC100114667"/>
</dbReference>
<comment type="similarity">
    <text evidence="1">Belongs to the thrombospondin family.</text>
</comment>
<keyword evidence="7" id="KW-1015">Disulfide bond</keyword>
<dbReference type="SUPFAM" id="SSF103647">
    <property type="entry name" value="TSP type-3 repeat"/>
    <property type="match status" value="3"/>
</dbReference>
<dbReference type="GO" id="GO:0007155">
    <property type="term" value="P:cell adhesion"/>
    <property type="evidence" value="ECO:0007669"/>
    <property type="project" value="UniProtKB-KW"/>
</dbReference>
<dbReference type="InterPro" id="IPR008859">
    <property type="entry name" value="Thrombospondin_C"/>
</dbReference>
<keyword evidence="2 9" id="KW-0245">EGF-like domain</keyword>
<evidence type="ECO:0000313" key="14">
    <source>
        <dbReference type="EnsemblMetazoa" id="XP_031784383"/>
    </source>
</evidence>
<evidence type="ECO:0000256" key="2">
    <source>
        <dbReference type="ARBA" id="ARBA00022536"/>
    </source>
</evidence>
<dbReference type="CDD" id="cd00053">
    <property type="entry name" value="EGF"/>
    <property type="match status" value="1"/>
</dbReference>
<dbReference type="SMR" id="A0A7M7QAD9"/>
<feature type="repeat" description="TSP type-3" evidence="10">
    <location>
        <begin position="674"/>
        <end position="709"/>
    </location>
</feature>
<dbReference type="InterPro" id="IPR000742">
    <property type="entry name" value="EGF"/>
</dbReference>
<dbReference type="RefSeq" id="XP_031784383.1">
    <property type="nucleotide sequence ID" value="XM_031928523.2"/>
</dbReference>
<dbReference type="PROSITE" id="PS51234">
    <property type="entry name" value="TSP3"/>
    <property type="match status" value="3"/>
</dbReference>
<evidence type="ECO:0008006" key="16">
    <source>
        <dbReference type="Google" id="ProtNLM"/>
    </source>
</evidence>
<dbReference type="InterPro" id="IPR017897">
    <property type="entry name" value="Thrombospondin_3_rpt"/>
</dbReference>
<dbReference type="GeneID" id="100114667"/>
<dbReference type="CDD" id="cd16081">
    <property type="entry name" value="TSPcc_insect"/>
    <property type="match status" value="1"/>
</dbReference>
<evidence type="ECO:0000256" key="1">
    <source>
        <dbReference type="ARBA" id="ARBA00009456"/>
    </source>
</evidence>
<dbReference type="SMART" id="SM00181">
    <property type="entry name" value="EGF"/>
    <property type="match status" value="6"/>
</dbReference>
<dbReference type="PANTHER" id="PTHR10199">
    <property type="entry name" value="THROMBOSPONDIN"/>
    <property type="match status" value="1"/>
</dbReference>
<keyword evidence="4" id="KW-0677">Repeat</keyword>
<feature type="compositionally biased region" description="Basic and acidic residues" evidence="11">
    <location>
        <begin position="738"/>
        <end position="763"/>
    </location>
</feature>
<evidence type="ECO:0000256" key="7">
    <source>
        <dbReference type="ARBA" id="ARBA00023157"/>
    </source>
</evidence>
<dbReference type="Pfam" id="PF05735">
    <property type="entry name" value="TSP_C"/>
    <property type="match status" value="1"/>
</dbReference>
<dbReference type="Gene3D" id="2.10.25.10">
    <property type="entry name" value="Laminin"/>
    <property type="match status" value="5"/>
</dbReference>
<sequence length="1082" mass="121011">MENPSQRLYERARAEVNIDIHFATLFSFIRYRPSTSVTMRGVATIVLFVALATISSSSLAPDEGLTKTLEKVLMDDKFAITVDHVKSRKKPTNSIETFFAAESFNAKSKLVAMIDRRSKRIILETVQDNQPRREHIVADSLDISEPFRNLVLIVDQRAQKVQVYVDCKLQGEIALRRSLKQMAQHAGDLPLEVFRERRYRTRIYGSGEIEQALHREDCPSTTLYDLEVPEDSRQLHGNQSTRVRRRGDIPGDIPALVDPNGCYTDELMAKTLNQLIDAIRKMWTKLDLNLLETKRIRELLENCAACQEKPTPPPPPPRSCRYNSPCFPNAECRDTPSGPQCLRCPSGYYGDGRNCRRYPGCSDGPCFEGVDCMDTATGFTCGPCPRGYTGNGQHCERINACQPNPCFPNVPCNPTHVPPYFRCGHCPAGYHGNGVSCSREDECDLAKPCWQGVRCHKYESGYRCDPCPEGMSGNSSSGRGVEYALTHKQFCYKIDPCSDNNGGCVENSDCINSEGTARCGACKAGFVGDQTVGCHPSHEVCPDGVMRCDRHADCICVAVNQYSCRCNVGWAGDGLICGVDSDSDGYPDERLNCQDLRCRADNCPKTPNSGQEDADGDGMGNACDEDADNDGVLNLSDNCPLLANSDQADSDQEGPDDVGDVCDNCPYVKNRDQHDTDGDGIGDACDNDMDNDGVPNNEDNCAKTWNEDQQDTDHDGIGDVCDNCPRQHNPDQADEDGDRVGDVCDNNHDRDKDGIQDDIDNCKNDPNPSQTDSDNDGIGDECDEDADNDDRLNHEDNCPYVHNPDQADLNGDGIGDACFDDNDNDKVGNLIDICPNNSRVWATDFRKYDTIALDPYGKTQEDPIWEIHHNGSEIYQTMNSDPGIAVGLDSFSGVDFEGTFFVNTDIDDDYVGFVFSYQNTRQFYTVMWKKVLQTYWEPKPFRAVAETGIQLKLVDSKTGPGEIMRNSLWHTGNTRDQVKLLWKDPRKVGWKQYTSYRWRLIHRPRIGLIRLWIYEGQRLIADSGNNFDSTLKGGRLGVFAFSQQMVLWSNLKYTCKETVPYEVYRTLPPNIQPLVHTDYNRP</sequence>
<evidence type="ECO:0000256" key="6">
    <source>
        <dbReference type="ARBA" id="ARBA00022889"/>
    </source>
</evidence>
<feature type="region of interest" description="Disordered" evidence="11">
    <location>
        <begin position="672"/>
        <end position="691"/>
    </location>
</feature>
<feature type="compositionally biased region" description="Acidic residues" evidence="11">
    <location>
        <begin position="773"/>
        <end position="788"/>
    </location>
</feature>
<dbReference type="InterPro" id="IPR013320">
    <property type="entry name" value="ConA-like_dom_sf"/>
</dbReference>
<dbReference type="SUPFAM" id="SSF49899">
    <property type="entry name" value="Concanavalin A-like lectins/glucanases"/>
    <property type="match status" value="1"/>
</dbReference>
<evidence type="ECO:0000256" key="11">
    <source>
        <dbReference type="SAM" id="MobiDB-lite"/>
    </source>
</evidence>
<protein>
    <recommendedName>
        <fullName evidence="16">Cartilage oligomeric matrix protein</fullName>
    </recommendedName>
</protein>
<dbReference type="FunFam" id="2.60.120.200:FF:000002">
    <property type="entry name" value="Thrombospondin 3"/>
    <property type="match status" value="1"/>
</dbReference>
<evidence type="ECO:0000256" key="5">
    <source>
        <dbReference type="ARBA" id="ARBA00022837"/>
    </source>
</evidence>
<dbReference type="CTD" id="33941"/>
<name>A0A7M7QAD9_NASVI</name>
<feature type="region of interest" description="Disordered" evidence="11">
    <location>
        <begin position="696"/>
        <end position="798"/>
    </location>
</feature>